<dbReference type="AlphaFoldDB" id="A0A1I6U2N7"/>
<evidence type="ECO:0000256" key="1">
    <source>
        <dbReference type="ARBA" id="ARBA00023015"/>
    </source>
</evidence>
<dbReference type="InterPro" id="IPR001647">
    <property type="entry name" value="HTH_TetR"/>
</dbReference>
<proteinExistence type="predicted"/>
<evidence type="ECO:0000256" key="2">
    <source>
        <dbReference type="ARBA" id="ARBA00023125"/>
    </source>
</evidence>
<dbReference type="OrthoDB" id="9802498at2"/>
<dbReference type="InterPro" id="IPR050109">
    <property type="entry name" value="HTH-type_TetR-like_transc_reg"/>
</dbReference>
<evidence type="ECO:0000313" key="6">
    <source>
        <dbReference type="EMBL" id="SFS95736.1"/>
    </source>
</evidence>
<dbReference type="Proteomes" id="UP000198852">
    <property type="component" value="Unassembled WGS sequence"/>
</dbReference>
<keyword evidence="7" id="KW-1185">Reference proteome</keyword>
<dbReference type="GO" id="GO:0000976">
    <property type="term" value="F:transcription cis-regulatory region binding"/>
    <property type="evidence" value="ECO:0007669"/>
    <property type="project" value="TreeGrafter"/>
</dbReference>
<keyword evidence="1" id="KW-0805">Transcription regulation</keyword>
<name>A0A1I6U2N7_9PSEU</name>
<reference evidence="7" key="1">
    <citation type="submission" date="2016-10" db="EMBL/GenBank/DDBJ databases">
        <authorList>
            <person name="Varghese N."/>
            <person name="Submissions S."/>
        </authorList>
    </citation>
    <scope>NUCLEOTIDE SEQUENCE [LARGE SCALE GENOMIC DNA]</scope>
    <source>
        <strain evidence="7">DSM 44771</strain>
    </source>
</reference>
<dbReference type="Pfam" id="PF17935">
    <property type="entry name" value="TetR_C_27"/>
    <property type="match status" value="1"/>
</dbReference>
<dbReference type="GO" id="GO:0003700">
    <property type="term" value="F:DNA-binding transcription factor activity"/>
    <property type="evidence" value="ECO:0007669"/>
    <property type="project" value="TreeGrafter"/>
</dbReference>
<sequence>MLDRDTVLTATERVLRRHGPAKANVVDVARELGVSHAAVYRHFASKSDLREAVVRRWLGNARDELAEITRSAQPPADRLRSWLTALFEVKRAAVDEDSELFATFGLLAAESGSAPSEHVADLLAQLTGIITDGVSSGAFAAGDPEATARAVFDATAVFHHPAHATHWSRPGTEARLAAVCDLVLAGLRT</sequence>
<dbReference type="PANTHER" id="PTHR30055:SF151">
    <property type="entry name" value="TRANSCRIPTIONAL REGULATORY PROTEIN"/>
    <property type="match status" value="1"/>
</dbReference>
<keyword evidence="2 4" id="KW-0238">DNA-binding</keyword>
<dbReference type="RefSeq" id="WP_093421491.1">
    <property type="nucleotide sequence ID" value="NZ_FOZX01000009.1"/>
</dbReference>
<dbReference type="InterPro" id="IPR009057">
    <property type="entry name" value="Homeodomain-like_sf"/>
</dbReference>
<feature type="domain" description="HTH tetR-type" evidence="5">
    <location>
        <begin position="1"/>
        <end position="61"/>
    </location>
</feature>
<gene>
    <name evidence="6" type="ORF">SAMN05660874_04509</name>
</gene>
<dbReference type="PRINTS" id="PR00455">
    <property type="entry name" value="HTHTETR"/>
</dbReference>
<dbReference type="SUPFAM" id="SSF46689">
    <property type="entry name" value="Homeodomain-like"/>
    <property type="match status" value="1"/>
</dbReference>
<dbReference type="STRING" id="95161.SAMN05660874_04509"/>
<evidence type="ECO:0000313" key="7">
    <source>
        <dbReference type="Proteomes" id="UP000198852"/>
    </source>
</evidence>
<dbReference type="SUPFAM" id="SSF48498">
    <property type="entry name" value="Tetracyclin repressor-like, C-terminal domain"/>
    <property type="match status" value="1"/>
</dbReference>
<dbReference type="PROSITE" id="PS50977">
    <property type="entry name" value="HTH_TETR_2"/>
    <property type="match status" value="1"/>
</dbReference>
<dbReference type="PANTHER" id="PTHR30055">
    <property type="entry name" value="HTH-TYPE TRANSCRIPTIONAL REGULATOR RUTR"/>
    <property type="match status" value="1"/>
</dbReference>
<evidence type="ECO:0000259" key="5">
    <source>
        <dbReference type="PROSITE" id="PS50977"/>
    </source>
</evidence>
<accession>A0A1I6U2N7</accession>
<dbReference type="EMBL" id="FOZX01000009">
    <property type="protein sequence ID" value="SFS95736.1"/>
    <property type="molecule type" value="Genomic_DNA"/>
</dbReference>
<evidence type="ECO:0000256" key="3">
    <source>
        <dbReference type="ARBA" id="ARBA00023163"/>
    </source>
</evidence>
<dbReference type="Gene3D" id="1.10.357.10">
    <property type="entry name" value="Tetracycline Repressor, domain 2"/>
    <property type="match status" value="1"/>
</dbReference>
<evidence type="ECO:0000256" key="4">
    <source>
        <dbReference type="PROSITE-ProRule" id="PRU00335"/>
    </source>
</evidence>
<dbReference type="Pfam" id="PF00440">
    <property type="entry name" value="TetR_N"/>
    <property type="match status" value="1"/>
</dbReference>
<feature type="DNA-binding region" description="H-T-H motif" evidence="4">
    <location>
        <begin position="24"/>
        <end position="43"/>
    </location>
</feature>
<dbReference type="InterPro" id="IPR036271">
    <property type="entry name" value="Tet_transcr_reg_TetR-rel_C_sf"/>
</dbReference>
<keyword evidence="3" id="KW-0804">Transcription</keyword>
<organism evidence="6 7">
    <name type="scientific">Saccharopolyspora flava</name>
    <dbReference type="NCBI Taxonomy" id="95161"/>
    <lineage>
        <taxon>Bacteria</taxon>
        <taxon>Bacillati</taxon>
        <taxon>Actinomycetota</taxon>
        <taxon>Actinomycetes</taxon>
        <taxon>Pseudonocardiales</taxon>
        <taxon>Pseudonocardiaceae</taxon>
        <taxon>Saccharopolyspora</taxon>
    </lineage>
</organism>
<protein>
    <submittedName>
        <fullName evidence="6">Transcriptional regulator, TetR family</fullName>
    </submittedName>
</protein>
<dbReference type="InterPro" id="IPR041478">
    <property type="entry name" value="TetR_C_27"/>
</dbReference>